<name>A0ABX8VC35_9MYCO</name>
<dbReference type="RefSeq" id="WP_096311837.1">
    <property type="nucleotide sequence ID" value="NZ_BAAAVX010000006.1"/>
</dbReference>
<dbReference type="Proteomes" id="UP000825367">
    <property type="component" value="Chromosome"/>
</dbReference>
<reference evidence="1 2" key="1">
    <citation type="submission" date="2021-07" db="EMBL/GenBank/DDBJ databases">
        <title>Whole genome sequencing of non-tuberculosis mycobacteria type-strains.</title>
        <authorList>
            <person name="Igarashi Y."/>
            <person name="Osugi A."/>
            <person name="Mitarai S."/>
        </authorList>
    </citation>
    <scope>NUCLEOTIDE SEQUENCE [LARGE SCALE GENOMIC DNA]</scope>
    <source>
        <strain evidence="1 2">JCM 16370</strain>
    </source>
</reference>
<dbReference type="Pfam" id="PF13365">
    <property type="entry name" value="Trypsin_2"/>
    <property type="match status" value="1"/>
</dbReference>
<organism evidence="1 2">
    <name type="scientific">Mycolicibacterium pallens</name>
    <dbReference type="NCBI Taxonomy" id="370524"/>
    <lineage>
        <taxon>Bacteria</taxon>
        <taxon>Bacillati</taxon>
        <taxon>Actinomycetota</taxon>
        <taxon>Actinomycetes</taxon>
        <taxon>Mycobacteriales</taxon>
        <taxon>Mycobacteriaceae</taxon>
        <taxon>Mycolicibacterium</taxon>
    </lineage>
</organism>
<evidence type="ECO:0000313" key="2">
    <source>
        <dbReference type="Proteomes" id="UP000825367"/>
    </source>
</evidence>
<keyword evidence="2" id="KW-1185">Reference proteome</keyword>
<dbReference type="GO" id="GO:0006508">
    <property type="term" value="P:proteolysis"/>
    <property type="evidence" value="ECO:0007669"/>
    <property type="project" value="UniProtKB-KW"/>
</dbReference>
<accession>A0ABX8VC35</accession>
<dbReference type="EMBL" id="CP080333">
    <property type="protein sequence ID" value="QYL15347.1"/>
    <property type="molecule type" value="Genomic_DNA"/>
</dbReference>
<dbReference type="Gene3D" id="2.40.10.120">
    <property type="match status" value="1"/>
</dbReference>
<evidence type="ECO:0000313" key="1">
    <source>
        <dbReference type="EMBL" id="QYL15347.1"/>
    </source>
</evidence>
<dbReference type="SUPFAM" id="SSF50494">
    <property type="entry name" value="Trypsin-like serine proteases"/>
    <property type="match status" value="1"/>
</dbReference>
<keyword evidence="1" id="KW-0378">Hydrolase</keyword>
<sequence length="226" mass="24706">MEIDKLDAVGILRVRDQDELTPRGSCFLFRSDIMALTAAHCLPDSIEPEAISVFFPRLGRTMTAQRVERHPKADIAALFFDGEDARTSSGFPTTAFWDGVVETRIGADFFAYGYPIDGPDDAATESPVARLVIGYLQRFMNYASPAGYEFLAGEMNVAAWSGLSGAPLFLSPTMVLGVVAGSIDSQFGTAVMLHGVAEWLNAVSPDRGRAWELSRRPGRPWNLGRR</sequence>
<proteinExistence type="predicted"/>
<protein>
    <submittedName>
        <fullName evidence="1">Serine protease</fullName>
    </submittedName>
</protein>
<dbReference type="InterPro" id="IPR009003">
    <property type="entry name" value="Peptidase_S1_PA"/>
</dbReference>
<gene>
    <name evidence="1" type="ORF">K0O64_19755</name>
</gene>
<dbReference type="GO" id="GO:0008233">
    <property type="term" value="F:peptidase activity"/>
    <property type="evidence" value="ECO:0007669"/>
    <property type="project" value="UniProtKB-KW"/>
</dbReference>
<keyword evidence="1" id="KW-0645">Protease</keyword>